<evidence type="ECO:0000313" key="3">
    <source>
        <dbReference type="Proteomes" id="UP000256964"/>
    </source>
</evidence>
<reference evidence="2 3" key="1">
    <citation type="journal article" date="2018" name="Biotechnol. Biofuels">
        <title>Integrative visual omics of the white-rot fungus Polyporus brumalis exposes the biotechnological potential of its oxidative enzymes for delignifying raw plant biomass.</title>
        <authorList>
            <person name="Miyauchi S."/>
            <person name="Rancon A."/>
            <person name="Drula E."/>
            <person name="Hage H."/>
            <person name="Chaduli D."/>
            <person name="Favel A."/>
            <person name="Grisel S."/>
            <person name="Henrissat B."/>
            <person name="Herpoel-Gimbert I."/>
            <person name="Ruiz-Duenas F.J."/>
            <person name="Chevret D."/>
            <person name="Hainaut M."/>
            <person name="Lin J."/>
            <person name="Wang M."/>
            <person name="Pangilinan J."/>
            <person name="Lipzen A."/>
            <person name="Lesage-Meessen L."/>
            <person name="Navarro D."/>
            <person name="Riley R."/>
            <person name="Grigoriev I.V."/>
            <person name="Zhou S."/>
            <person name="Raouche S."/>
            <person name="Rosso M.N."/>
        </authorList>
    </citation>
    <scope>NUCLEOTIDE SEQUENCE [LARGE SCALE GENOMIC DNA]</scope>
    <source>
        <strain evidence="2 3">BRFM 1820</strain>
    </source>
</reference>
<protein>
    <submittedName>
        <fullName evidence="2">Uncharacterized protein</fullName>
    </submittedName>
</protein>
<evidence type="ECO:0000256" key="1">
    <source>
        <dbReference type="SAM" id="Phobius"/>
    </source>
</evidence>
<keyword evidence="1" id="KW-0812">Transmembrane</keyword>
<keyword evidence="3" id="KW-1185">Reference proteome</keyword>
<keyword evidence="1" id="KW-0472">Membrane</keyword>
<evidence type="ECO:0000313" key="2">
    <source>
        <dbReference type="EMBL" id="RDX47206.1"/>
    </source>
</evidence>
<sequence>MTFKPPYAFAIVIVNVLAVVITSSGRSTGLVRLTELRDELDRPVYSWMIGQDEQERLSALLKGRLLRDGCRRHLRHLSPTGVLSLRQGDRVHRLGLHGTQAGRALARFHHRVAQSGSYPGGRAPRRLLLRLRPLDPCPR</sequence>
<keyword evidence="1" id="KW-1133">Transmembrane helix</keyword>
<dbReference type="AlphaFoldDB" id="A0A371D3T1"/>
<dbReference type="Proteomes" id="UP000256964">
    <property type="component" value="Unassembled WGS sequence"/>
</dbReference>
<name>A0A371D3T1_9APHY</name>
<feature type="transmembrane region" description="Helical" evidence="1">
    <location>
        <begin position="6"/>
        <end position="23"/>
    </location>
</feature>
<proteinExistence type="predicted"/>
<accession>A0A371D3T1</accession>
<gene>
    <name evidence="2" type="ORF">OH76DRAFT_783757</name>
</gene>
<organism evidence="2 3">
    <name type="scientific">Lentinus brumalis</name>
    <dbReference type="NCBI Taxonomy" id="2498619"/>
    <lineage>
        <taxon>Eukaryota</taxon>
        <taxon>Fungi</taxon>
        <taxon>Dikarya</taxon>
        <taxon>Basidiomycota</taxon>
        <taxon>Agaricomycotina</taxon>
        <taxon>Agaricomycetes</taxon>
        <taxon>Polyporales</taxon>
        <taxon>Polyporaceae</taxon>
        <taxon>Lentinus</taxon>
    </lineage>
</organism>
<dbReference type="EMBL" id="KZ857420">
    <property type="protein sequence ID" value="RDX47206.1"/>
    <property type="molecule type" value="Genomic_DNA"/>
</dbReference>